<dbReference type="GO" id="GO:0032153">
    <property type="term" value="C:cell division site"/>
    <property type="evidence" value="ECO:0007669"/>
    <property type="project" value="TreeGrafter"/>
</dbReference>
<organism evidence="7 8">
    <name type="scientific">Truepera radiovictrix (strain DSM 17093 / CIP 108686 / LMG 22925 / RQ-24)</name>
    <dbReference type="NCBI Taxonomy" id="649638"/>
    <lineage>
        <taxon>Bacteria</taxon>
        <taxon>Thermotogati</taxon>
        <taxon>Deinococcota</taxon>
        <taxon>Deinococci</taxon>
        <taxon>Trueperales</taxon>
        <taxon>Trueperaceae</taxon>
        <taxon>Truepera</taxon>
    </lineage>
</organism>
<evidence type="ECO:0000256" key="4">
    <source>
        <dbReference type="ARBA" id="ARBA00022989"/>
    </source>
</evidence>
<feature type="transmembrane region" description="Helical" evidence="6">
    <location>
        <begin position="162"/>
        <end position="184"/>
    </location>
</feature>
<evidence type="ECO:0000256" key="2">
    <source>
        <dbReference type="ARBA" id="ARBA00022692"/>
    </source>
</evidence>
<keyword evidence="4 6" id="KW-1133">Transmembrane helix</keyword>
<dbReference type="GO" id="GO:0051301">
    <property type="term" value="P:cell division"/>
    <property type="evidence" value="ECO:0007669"/>
    <property type="project" value="InterPro"/>
</dbReference>
<dbReference type="InterPro" id="IPR001182">
    <property type="entry name" value="FtsW/RodA"/>
</dbReference>
<gene>
    <name evidence="7" type="ordered locus">Trad_1605</name>
</gene>
<reference evidence="8" key="1">
    <citation type="submission" date="2010-05" db="EMBL/GenBank/DDBJ databases">
        <title>The complete genome of Truepera radiovictris DSM 17093.</title>
        <authorList>
            <consortium name="US DOE Joint Genome Institute (JGI-PGF)"/>
            <person name="Lucas S."/>
            <person name="Copeland A."/>
            <person name="Lapidus A."/>
            <person name="Glavina del Rio T."/>
            <person name="Dalin E."/>
            <person name="Tice H."/>
            <person name="Bruce D."/>
            <person name="Goodwin L."/>
            <person name="Pitluck S."/>
            <person name="Kyrpides N."/>
            <person name="Mavromatis K."/>
            <person name="Ovchinnikova G."/>
            <person name="Munk A.C."/>
            <person name="Detter J.C."/>
            <person name="Han C."/>
            <person name="Tapia R."/>
            <person name="Land M."/>
            <person name="Hauser L."/>
            <person name="Markowitz V."/>
            <person name="Cheng J.-F."/>
            <person name="Hugenholtz P."/>
            <person name="Woyke T."/>
            <person name="Wu D."/>
            <person name="Tindall B."/>
            <person name="Pomrenke H.G."/>
            <person name="Brambilla E."/>
            <person name="Klenk H.-P."/>
            <person name="Eisen J.A."/>
        </authorList>
    </citation>
    <scope>NUCLEOTIDE SEQUENCE [LARGE SCALE GENOMIC DNA]</scope>
    <source>
        <strain evidence="8">DSM 17093 / CIP 108686 / LMG 22925 / RQ-24</strain>
    </source>
</reference>
<dbReference type="HOGENOM" id="CLU_029243_2_1_0"/>
<name>D7CY85_TRURR</name>
<feature type="transmembrane region" description="Helical" evidence="6">
    <location>
        <begin position="99"/>
        <end position="116"/>
    </location>
</feature>
<dbReference type="Pfam" id="PF01098">
    <property type="entry name" value="FTSW_RODA_SPOVE"/>
    <property type="match status" value="1"/>
</dbReference>
<dbReference type="RefSeq" id="WP_013178092.1">
    <property type="nucleotide sequence ID" value="NC_014221.1"/>
</dbReference>
<feature type="transmembrane region" description="Helical" evidence="6">
    <location>
        <begin position="249"/>
        <end position="273"/>
    </location>
</feature>
<dbReference type="GO" id="GO:0015648">
    <property type="term" value="F:lipid-linked peptidoglycan transporter activity"/>
    <property type="evidence" value="ECO:0007669"/>
    <property type="project" value="TreeGrafter"/>
</dbReference>
<keyword evidence="8" id="KW-1185">Reference proteome</keyword>
<dbReference type="EMBL" id="CP002049">
    <property type="protein sequence ID" value="ADI14724.1"/>
    <property type="molecule type" value="Genomic_DNA"/>
</dbReference>
<keyword evidence="2 6" id="KW-0812">Transmembrane</keyword>
<evidence type="ECO:0000256" key="3">
    <source>
        <dbReference type="ARBA" id="ARBA00022960"/>
    </source>
</evidence>
<dbReference type="STRING" id="649638.Trad_1605"/>
<evidence type="ECO:0000256" key="5">
    <source>
        <dbReference type="ARBA" id="ARBA00023136"/>
    </source>
</evidence>
<dbReference type="GO" id="GO:0008360">
    <property type="term" value="P:regulation of cell shape"/>
    <property type="evidence" value="ECO:0007669"/>
    <property type="project" value="UniProtKB-KW"/>
</dbReference>
<dbReference type="OrthoDB" id="9768187at2"/>
<evidence type="ECO:0000256" key="6">
    <source>
        <dbReference type="SAM" id="Phobius"/>
    </source>
</evidence>
<dbReference type="KEGG" id="tra:Trad_1605"/>
<keyword evidence="5 6" id="KW-0472">Membrane</keyword>
<dbReference type="eggNOG" id="COG0772">
    <property type="taxonomic scope" value="Bacteria"/>
</dbReference>
<dbReference type="AlphaFoldDB" id="D7CY85"/>
<reference evidence="7 8" key="2">
    <citation type="journal article" date="2011" name="Stand. Genomic Sci.">
        <title>Complete genome sequence of Truepera radiovictrix type strain (RQ-24).</title>
        <authorList>
            <person name="Ivanova N."/>
            <person name="Rohde C."/>
            <person name="Munk C."/>
            <person name="Nolan M."/>
            <person name="Lucas S."/>
            <person name="Del Rio T.G."/>
            <person name="Tice H."/>
            <person name="Deshpande S."/>
            <person name="Cheng J.F."/>
            <person name="Tapia R."/>
            <person name="Han C."/>
            <person name="Goodwin L."/>
            <person name="Pitluck S."/>
            <person name="Liolios K."/>
            <person name="Mavromatis K."/>
            <person name="Mikhailova N."/>
            <person name="Pati A."/>
            <person name="Chen A."/>
            <person name="Palaniappan K."/>
            <person name="Land M."/>
            <person name="Hauser L."/>
            <person name="Chang Y.J."/>
            <person name="Jeffries C.D."/>
            <person name="Brambilla E."/>
            <person name="Rohde M."/>
            <person name="Goker M."/>
            <person name="Tindall B.J."/>
            <person name="Woyke T."/>
            <person name="Bristow J."/>
            <person name="Eisen J.A."/>
            <person name="Markowitz V."/>
            <person name="Hugenholtz P."/>
            <person name="Kyrpides N.C."/>
            <person name="Klenk H.P."/>
            <person name="Lapidus A."/>
        </authorList>
    </citation>
    <scope>NUCLEOTIDE SEQUENCE [LARGE SCALE GENOMIC DNA]</scope>
    <source>
        <strain evidence="8">DSM 17093 / CIP 108686 / LMG 22925 / RQ-24</strain>
    </source>
</reference>
<dbReference type="PANTHER" id="PTHR30474">
    <property type="entry name" value="CELL CYCLE PROTEIN"/>
    <property type="match status" value="1"/>
</dbReference>
<keyword evidence="3" id="KW-0133">Cell shape</keyword>
<evidence type="ECO:0000256" key="1">
    <source>
        <dbReference type="ARBA" id="ARBA00004141"/>
    </source>
</evidence>
<sequence length="359" mass="37362">MDWLLFLAQLSLGVLGVLGVATSSPETWPEHLVRVTIALALTVVVSRVSPQRVVKVSPFFYVGVLALLALVLVIGISPEGSDSRRWLLIGNFTLQPSELMKVAVIAYLTAFFHNHLGNWQIWRPMLVMGLAVGLIIAEPNVSTAVFIFLLGLSVMVAAGTTIVRLVSIGAAAGLIAALIAGPYLRQFPYISARITGFRDLWGARADTLGDTYQADRAQRIISEAGLFGLGSGQPVSIPAASTDMIAVSLAHALGLIGVLTLIALYLFIVLRGLEIAASLKGPGALLAAGASAYVGGQAALNLLVAAGLLPVTGVPLPFVSDGFNSLLSVGMAMGLMQSAYREARRSAPAAAAKGPALSG</sequence>
<proteinExistence type="predicted"/>
<evidence type="ECO:0000313" key="7">
    <source>
        <dbReference type="EMBL" id="ADI14724.1"/>
    </source>
</evidence>
<feature type="transmembrane region" description="Helical" evidence="6">
    <location>
        <begin position="59"/>
        <end position="78"/>
    </location>
</feature>
<dbReference type="PANTHER" id="PTHR30474:SF1">
    <property type="entry name" value="PEPTIDOGLYCAN GLYCOSYLTRANSFERASE MRDB"/>
    <property type="match status" value="1"/>
</dbReference>
<evidence type="ECO:0000313" key="8">
    <source>
        <dbReference type="Proteomes" id="UP000000379"/>
    </source>
</evidence>
<accession>D7CY85</accession>
<comment type="subcellular location">
    <subcellularLocation>
        <location evidence="1">Membrane</location>
        <topology evidence="1">Multi-pass membrane protein</topology>
    </subcellularLocation>
</comment>
<protein>
    <submittedName>
        <fullName evidence="7">Cell cycle protein</fullName>
    </submittedName>
</protein>
<dbReference type="GO" id="GO:0005886">
    <property type="term" value="C:plasma membrane"/>
    <property type="evidence" value="ECO:0007669"/>
    <property type="project" value="TreeGrafter"/>
</dbReference>
<dbReference type="Proteomes" id="UP000000379">
    <property type="component" value="Chromosome"/>
</dbReference>
<feature type="transmembrane region" description="Helical" evidence="6">
    <location>
        <begin position="128"/>
        <end position="150"/>
    </location>
</feature>